<name>A0A850NJQ3_9FLAO</name>
<protein>
    <submittedName>
        <fullName evidence="2">Uncharacterized protein</fullName>
    </submittedName>
</protein>
<dbReference type="EMBL" id="WYET01000007">
    <property type="protein sequence ID" value="NVN19300.1"/>
    <property type="molecule type" value="Genomic_DNA"/>
</dbReference>
<accession>A0A850NJQ3</accession>
<dbReference type="Proteomes" id="UP000558089">
    <property type="component" value="Unassembled WGS sequence"/>
</dbReference>
<dbReference type="AlphaFoldDB" id="A0A850NJQ3"/>
<evidence type="ECO:0000313" key="2">
    <source>
        <dbReference type="EMBL" id="NVN19300.1"/>
    </source>
</evidence>
<feature type="chain" id="PRO_5032874399" evidence="1">
    <location>
        <begin position="20"/>
        <end position="254"/>
    </location>
</feature>
<feature type="signal peptide" evidence="1">
    <location>
        <begin position="1"/>
        <end position="19"/>
    </location>
</feature>
<dbReference type="RefSeq" id="WP_176620894.1">
    <property type="nucleotide sequence ID" value="NZ_WYET01000007.1"/>
</dbReference>
<keyword evidence="3" id="KW-1185">Reference proteome</keyword>
<keyword evidence="1" id="KW-0732">Signal</keyword>
<organism evidence="2 3">
    <name type="scientific">Flagellimonas chongwuensis</name>
    <dbReference type="NCBI Taxonomy" id="2697365"/>
    <lineage>
        <taxon>Bacteria</taxon>
        <taxon>Pseudomonadati</taxon>
        <taxon>Bacteroidota</taxon>
        <taxon>Flavobacteriia</taxon>
        <taxon>Flavobacteriales</taxon>
        <taxon>Flavobacteriaceae</taxon>
        <taxon>Flagellimonas</taxon>
    </lineage>
</organism>
<reference evidence="2 3" key="1">
    <citation type="submission" date="2020-01" db="EMBL/GenBank/DDBJ databases">
        <title>Draft Genome Analysis of Muricauda sp. HICW Isolated from coastal seawater of PR China.</title>
        <authorList>
            <person name="Chen M.-X."/>
        </authorList>
    </citation>
    <scope>NUCLEOTIDE SEQUENCE [LARGE SCALE GENOMIC DNA]</scope>
    <source>
        <strain evidence="2 3">HICW</strain>
    </source>
</reference>
<comment type="caution">
    <text evidence="2">The sequence shown here is derived from an EMBL/GenBank/DDBJ whole genome shotgun (WGS) entry which is preliminary data.</text>
</comment>
<evidence type="ECO:0000256" key="1">
    <source>
        <dbReference type="SAM" id="SignalP"/>
    </source>
</evidence>
<evidence type="ECO:0000313" key="3">
    <source>
        <dbReference type="Proteomes" id="UP000558089"/>
    </source>
</evidence>
<sequence>MKKSILSLTLLLICLNGFATETKLMVRAKAKDAKFVGSSIGGAHIIVRNSLNDEIMAEGNTTGATGNTDLIMKSAHERYTQLSDDKTAGFMAILDIAEPTFVSVEVISPINKKNARVQASTELWLIPGKHILGDGIVLEIPGFVVDILKPNTHQYIDLKSIPASGLPIEAHIVMMCGCPIEVDGIWDSKLMEVKAMVKKDGEIIGEVKLENPSQNSFQGHFGIKEAGYYQITVYAYNPKTGNTGVDIVNYVIRD</sequence>
<gene>
    <name evidence="2" type="ORF">GUA46_13205</name>
</gene>
<proteinExistence type="predicted"/>